<feature type="domain" description="GGDEF" evidence="5">
    <location>
        <begin position="425"/>
        <end position="556"/>
    </location>
</feature>
<evidence type="ECO:0000256" key="1">
    <source>
        <dbReference type="ARBA" id="ARBA00012528"/>
    </source>
</evidence>
<name>A0ABP7SSD6_9BURK</name>
<dbReference type="PANTHER" id="PTHR45138">
    <property type="entry name" value="REGULATORY COMPONENTS OF SENSORY TRANSDUCTION SYSTEM"/>
    <property type="match status" value="1"/>
</dbReference>
<dbReference type="InterPro" id="IPR043128">
    <property type="entry name" value="Rev_trsase/Diguanyl_cyclase"/>
</dbReference>
<dbReference type="PROSITE" id="PS50887">
    <property type="entry name" value="GGDEF"/>
    <property type="match status" value="1"/>
</dbReference>
<comment type="catalytic activity">
    <reaction evidence="2">
        <text>2 GTP = 3',3'-c-di-GMP + 2 diphosphate</text>
        <dbReference type="Rhea" id="RHEA:24898"/>
        <dbReference type="ChEBI" id="CHEBI:33019"/>
        <dbReference type="ChEBI" id="CHEBI:37565"/>
        <dbReference type="ChEBI" id="CHEBI:58805"/>
        <dbReference type="EC" id="2.7.7.65"/>
    </reaction>
</comment>
<feature type="compositionally biased region" description="Low complexity" evidence="4">
    <location>
        <begin position="126"/>
        <end position="152"/>
    </location>
</feature>
<feature type="region of interest" description="Disordered" evidence="4">
    <location>
        <begin position="126"/>
        <end position="156"/>
    </location>
</feature>
<evidence type="ECO:0000256" key="4">
    <source>
        <dbReference type="SAM" id="MobiDB-lite"/>
    </source>
</evidence>
<keyword evidence="7" id="KW-1185">Reference proteome</keyword>
<dbReference type="Gene3D" id="3.30.70.270">
    <property type="match status" value="1"/>
</dbReference>
<dbReference type="EMBL" id="BAAAZE010000005">
    <property type="protein sequence ID" value="GAA4015337.1"/>
    <property type="molecule type" value="Genomic_DNA"/>
</dbReference>
<dbReference type="Proteomes" id="UP001501353">
    <property type="component" value="Unassembled WGS sequence"/>
</dbReference>
<comment type="caution">
    <text evidence="6">The sequence shown here is derived from an EMBL/GenBank/DDBJ whole genome shotgun (WGS) entry which is preliminary data.</text>
</comment>
<dbReference type="InterPro" id="IPR029787">
    <property type="entry name" value="Nucleotide_cyclase"/>
</dbReference>
<gene>
    <name evidence="6" type="ORF">GCM10022212_07660</name>
</gene>
<evidence type="ECO:0000256" key="2">
    <source>
        <dbReference type="ARBA" id="ARBA00034247"/>
    </source>
</evidence>
<proteinExistence type="predicted"/>
<dbReference type="NCBIfam" id="TIGR00254">
    <property type="entry name" value="GGDEF"/>
    <property type="match status" value="1"/>
</dbReference>
<dbReference type="PANTHER" id="PTHR45138:SF9">
    <property type="entry name" value="DIGUANYLATE CYCLASE DGCM-RELATED"/>
    <property type="match status" value="1"/>
</dbReference>
<evidence type="ECO:0000256" key="3">
    <source>
        <dbReference type="SAM" id="Coils"/>
    </source>
</evidence>
<evidence type="ECO:0000313" key="6">
    <source>
        <dbReference type="EMBL" id="GAA4015337.1"/>
    </source>
</evidence>
<evidence type="ECO:0000259" key="5">
    <source>
        <dbReference type="PROSITE" id="PS50887"/>
    </source>
</evidence>
<sequence>MTMKTKDAAKKEKTPPLMALNPAELARESFRQLATRRIAPTPEAYRQIYEELAGISDIPDSEKVLLDFANSLLTLSSEPDDISDFGKRFELAAKARDWRAYSTALTALTAEHLKGSVAVTGAAAPVSPSVSTSAPPPASVTVSTTNSPTSRTPAEDRHTRLLRDMLSRTLLLAVAALLNTAPELAEEAEALGRAVKDAVTEDSLDDISIQLKQLCFKIEMRAGDAAEEQELLLRLFKLLLDNVSELTEEDSWLHGQIESVQSLLSGPINHHALMDATRNMKDVIYKQGTLKHSLTEAKVTVKNMMITFIDRLGALATSTGDYHEKIDIYSGKIRQASDITALNAILEDVMRDTRNAQSEALRSLDEMIVVRRDVESAEQRIHELESKLAQMSELVREDQLTGSLNRRGLDDVFDRELSRADRRSSPLCIAMLDLDDFKRLNDTHGHVAGDEALVYLVRVIKDTLRTMDVLARFGGEEFLILLPDTTIEEATQTVTRLQRELTKRIFMHNDERVLITFSAGVALRAGTEDQGSMIKRADAALYKAKRAGKNRVVSAE</sequence>
<dbReference type="InterPro" id="IPR000160">
    <property type="entry name" value="GGDEF_dom"/>
</dbReference>
<organism evidence="6 7">
    <name type="scientific">Actimicrobium antarcticum</name>
    <dbReference type="NCBI Taxonomy" id="1051899"/>
    <lineage>
        <taxon>Bacteria</taxon>
        <taxon>Pseudomonadati</taxon>
        <taxon>Pseudomonadota</taxon>
        <taxon>Betaproteobacteria</taxon>
        <taxon>Burkholderiales</taxon>
        <taxon>Oxalobacteraceae</taxon>
        <taxon>Actimicrobium</taxon>
    </lineage>
</organism>
<accession>A0ABP7SSD6</accession>
<feature type="coiled-coil region" evidence="3">
    <location>
        <begin position="367"/>
        <end position="401"/>
    </location>
</feature>
<dbReference type="EC" id="2.7.7.65" evidence="1"/>
<reference evidence="7" key="1">
    <citation type="journal article" date="2019" name="Int. J. Syst. Evol. Microbiol.">
        <title>The Global Catalogue of Microorganisms (GCM) 10K type strain sequencing project: providing services to taxonomists for standard genome sequencing and annotation.</title>
        <authorList>
            <consortium name="The Broad Institute Genomics Platform"/>
            <consortium name="The Broad Institute Genome Sequencing Center for Infectious Disease"/>
            <person name="Wu L."/>
            <person name="Ma J."/>
        </authorList>
    </citation>
    <scope>NUCLEOTIDE SEQUENCE [LARGE SCALE GENOMIC DNA]</scope>
    <source>
        <strain evidence="7">JCM 16673</strain>
    </source>
</reference>
<protein>
    <recommendedName>
        <fullName evidence="1">diguanylate cyclase</fullName>
        <ecNumber evidence="1">2.7.7.65</ecNumber>
    </recommendedName>
</protein>
<dbReference type="InterPro" id="IPR050469">
    <property type="entry name" value="Diguanylate_Cyclase"/>
</dbReference>
<evidence type="ECO:0000313" key="7">
    <source>
        <dbReference type="Proteomes" id="UP001501353"/>
    </source>
</evidence>
<dbReference type="CDD" id="cd01949">
    <property type="entry name" value="GGDEF"/>
    <property type="match status" value="1"/>
</dbReference>
<keyword evidence="3" id="KW-0175">Coiled coil</keyword>
<dbReference type="SMART" id="SM00267">
    <property type="entry name" value="GGDEF"/>
    <property type="match status" value="1"/>
</dbReference>
<dbReference type="SUPFAM" id="SSF55073">
    <property type="entry name" value="Nucleotide cyclase"/>
    <property type="match status" value="1"/>
</dbReference>
<dbReference type="Pfam" id="PF00990">
    <property type="entry name" value="GGDEF"/>
    <property type="match status" value="1"/>
</dbReference>